<dbReference type="EMBL" id="JARK01001347">
    <property type="protein sequence ID" value="EYC25694.1"/>
    <property type="molecule type" value="Genomic_DNA"/>
</dbReference>
<organism evidence="2 3">
    <name type="scientific">Ancylostoma ceylanicum</name>
    <dbReference type="NCBI Taxonomy" id="53326"/>
    <lineage>
        <taxon>Eukaryota</taxon>
        <taxon>Metazoa</taxon>
        <taxon>Ecdysozoa</taxon>
        <taxon>Nematoda</taxon>
        <taxon>Chromadorea</taxon>
        <taxon>Rhabditida</taxon>
        <taxon>Rhabditina</taxon>
        <taxon>Rhabditomorpha</taxon>
        <taxon>Strongyloidea</taxon>
        <taxon>Ancylostomatidae</taxon>
        <taxon>Ancylostomatinae</taxon>
        <taxon>Ancylostoma</taxon>
    </lineage>
</organism>
<gene>
    <name evidence="2" type="primary">Acey_s0011.g1337</name>
    <name evidence="2" type="ORF">Y032_0011g1337</name>
</gene>
<dbReference type="OrthoDB" id="5816341at2759"/>
<comment type="caution">
    <text evidence="2">The sequence shown here is derived from an EMBL/GenBank/DDBJ whole genome shotgun (WGS) entry which is preliminary data.</text>
</comment>
<proteinExistence type="predicted"/>
<dbReference type="Proteomes" id="UP000024635">
    <property type="component" value="Unassembled WGS sequence"/>
</dbReference>
<protein>
    <recommendedName>
        <fullName evidence="4">C2H2-type domain-containing protein</fullName>
    </recommendedName>
</protein>
<name>A0A016VDG5_9BILA</name>
<dbReference type="InterPro" id="IPR053360">
    <property type="entry name" value="Zinc_finger_domain"/>
</dbReference>
<accession>A0A016VDG5</accession>
<evidence type="ECO:0000313" key="2">
    <source>
        <dbReference type="EMBL" id="EYC25694.1"/>
    </source>
</evidence>
<feature type="compositionally biased region" description="Polar residues" evidence="1">
    <location>
        <begin position="143"/>
        <end position="158"/>
    </location>
</feature>
<evidence type="ECO:0000313" key="3">
    <source>
        <dbReference type="Proteomes" id="UP000024635"/>
    </source>
</evidence>
<dbReference type="AlphaFoldDB" id="A0A016VDG5"/>
<dbReference type="PANTHER" id="PTHR36945">
    <property type="entry name" value="HIGH INCIDENCE OF MALES (INCREASED X CHROMOSOME LOSS)-RELATED-RELATED"/>
    <property type="match status" value="1"/>
</dbReference>
<feature type="compositionally biased region" description="Basic and acidic residues" evidence="1">
    <location>
        <begin position="124"/>
        <end position="141"/>
    </location>
</feature>
<evidence type="ECO:0008006" key="4">
    <source>
        <dbReference type="Google" id="ProtNLM"/>
    </source>
</evidence>
<evidence type="ECO:0000256" key="1">
    <source>
        <dbReference type="SAM" id="MobiDB-lite"/>
    </source>
</evidence>
<reference evidence="3" key="1">
    <citation type="journal article" date="2015" name="Nat. Genet.">
        <title>The genome and transcriptome of the zoonotic hookworm Ancylostoma ceylanicum identify infection-specific gene families.</title>
        <authorList>
            <person name="Schwarz E.M."/>
            <person name="Hu Y."/>
            <person name="Antoshechkin I."/>
            <person name="Miller M.M."/>
            <person name="Sternberg P.W."/>
            <person name="Aroian R.V."/>
        </authorList>
    </citation>
    <scope>NUCLEOTIDE SEQUENCE</scope>
    <source>
        <strain evidence="3">HY135</strain>
    </source>
</reference>
<feature type="region of interest" description="Disordered" evidence="1">
    <location>
        <begin position="1"/>
        <end position="21"/>
    </location>
</feature>
<feature type="region of interest" description="Disordered" evidence="1">
    <location>
        <begin position="82"/>
        <end position="166"/>
    </location>
</feature>
<keyword evidence="3" id="KW-1185">Reference proteome</keyword>
<sequence>MNAFRTPSDSSATMRGRTISPLDVSPCMDSSTYVQINIYNTNIRALREHGVDFKHILKHIGCRSLIMDVPIPNLHSREFRFGTEASGGKSPDRSVTPESHSRASADGVADDDNLFENAASTYESRNHESGNSDKIIKEEPTSHAPNSSRDLDARSNTPAGDYRGDLGEEANFENCVHDDEQNASIYEIPATELFSNEPSGLKEQEEAPMSTMNHDKTLRETELADTVQAQPERSFMEFSRKIVNGILSVTRNRKEHSLEPTSSKTTENFVVSHDDSKECLELMAESDASYILADLTSNGAASLHGDELLFDNDLDLGEQNNLSSARSSDRRNRKRPLRSSLEPQSAGDGVEGEEGENAVGSSKRRSALSSEKEPERIFECKYPRCTAKISWRPRYGKNRLVDHVRVHWGKQVKQCCMCNYVATHQRKIHTHHRRFHPGVRFTGAVSLETKEDMDELMRLWKQCFPGQKLQYIVVFK</sequence>
<feature type="compositionally biased region" description="Polar residues" evidence="1">
    <location>
        <begin position="1"/>
        <end position="13"/>
    </location>
</feature>
<dbReference type="PANTHER" id="PTHR36945:SF1">
    <property type="entry name" value="ZINC FINGER PROTEIN C02F5.12-RELATED"/>
    <property type="match status" value="1"/>
</dbReference>
<feature type="region of interest" description="Disordered" evidence="1">
    <location>
        <begin position="319"/>
        <end position="370"/>
    </location>
</feature>